<comment type="similarity">
    <text evidence="1">Belongs to the MlaA family.</text>
</comment>
<evidence type="ECO:0000256" key="4">
    <source>
        <dbReference type="SAM" id="SignalP"/>
    </source>
</evidence>
<dbReference type="PRINTS" id="PR01805">
    <property type="entry name" value="VACJLIPOPROT"/>
</dbReference>
<reference evidence="5 6" key="1">
    <citation type="submission" date="2021-08" db="EMBL/GenBank/DDBJ databases">
        <title>Caldovatus sediminis gen. nov., sp. nov., a moderately thermophilic bacterium isolated from a hot spring.</title>
        <authorList>
            <person name="Hu C.-J."/>
            <person name="Li W.-J."/>
            <person name="Xian W.-D."/>
        </authorList>
    </citation>
    <scope>NUCLEOTIDE SEQUENCE [LARGE SCALE GENOMIC DNA]</scope>
    <source>
        <strain evidence="5 6">SYSU G05006</strain>
    </source>
</reference>
<organism evidence="5 6">
    <name type="scientific">Caldovatus aquaticus</name>
    <dbReference type="NCBI Taxonomy" id="2865671"/>
    <lineage>
        <taxon>Bacteria</taxon>
        <taxon>Pseudomonadati</taxon>
        <taxon>Pseudomonadota</taxon>
        <taxon>Alphaproteobacteria</taxon>
        <taxon>Acetobacterales</taxon>
        <taxon>Roseomonadaceae</taxon>
        <taxon>Caldovatus</taxon>
    </lineage>
</organism>
<keyword evidence="5" id="KW-0449">Lipoprotein</keyword>
<evidence type="ECO:0000313" key="6">
    <source>
        <dbReference type="Proteomes" id="UP001519924"/>
    </source>
</evidence>
<proteinExistence type="inferred from homology"/>
<dbReference type="Pfam" id="PF04333">
    <property type="entry name" value="MlaA"/>
    <property type="match status" value="1"/>
</dbReference>
<evidence type="ECO:0000313" key="5">
    <source>
        <dbReference type="EMBL" id="MBW8269687.1"/>
    </source>
</evidence>
<evidence type="ECO:0000256" key="3">
    <source>
        <dbReference type="SAM" id="MobiDB-lite"/>
    </source>
</evidence>
<feature type="compositionally biased region" description="Low complexity" evidence="3">
    <location>
        <begin position="251"/>
        <end position="265"/>
    </location>
</feature>
<dbReference type="InterPro" id="IPR007428">
    <property type="entry name" value="MlaA"/>
</dbReference>
<accession>A0ABS7F241</accession>
<feature type="chain" id="PRO_5046937990" evidence="4">
    <location>
        <begin position="29"/>
        <end position="288"/>
    </location>
</feature>
<protein>
    <submittedName>
        <fullName evidence="5">VacJ family lipoprotein</fullName>
    </submittedName>
</protein>
<feature type="region of interest" description="Disordered" evidence="3">
    <location>
        <begin position="251"/>
        <end position="288"/>
    </location>
</feature>
<dbReference type="EMBL" id="JAHZUY010000019">
    <property type="protein sequence ID" value="MBW8269687.1"/>
    <property type="molecule type" value="Genomic_DNA"/>
</dbReference>
<feature type="signal peptide" evidence="4">
    <location>
        <begin position="1"/>
        <end position="28"/>
    </location>
</feature>
<dbReference type="RefSeq" id="WP_220117437.1">
    <property type="nucleotide sequence ID" value="NZ_JAHZUY010000019.1"/>
</dbReference>
<feature type="region of interest" description="Disordered" evidence="3">
    <location>
        <begin position="36"/>
        <end position="58"/>
    </location>
</feature>
<dbReference type="PANTHER" id="PTHR30035">
    <property type="entry name" value="LIPOPROTEIN VACJ-RELATED"/>
    <property type="match status" value="1"/>
</dbReference>
<keyword evidence="6" id="KW-1185">Reference proteome</keyword>
<dbReference type="Proteomes" id="UP001519924">
    <property type="component" value="Unassembled WGS sequence"/>
</dbReference>
<gene>
    <name evidence="5" type="ORF">K1J50_09330</name>
</gene>
<name>A0ABS7F241_9PROT</name>
<comment type="caution">
    <text evidence="5">The sequence shown here is derived from an EMBL/GenBank/DDBJ whole genome shotgun (WGS) entry which is preliminary data.</text>
</comment>
<evidence type="ECO:0000256" key="1">
    <source>
        <dbReference type="ARBA" id="ARBA00010634"/>
    </source>
</evidence>
<keyword evidence="2 4" id="KW-0732">Signal</keyword>
<sequence>MRLPRSLHQGLLRGLLLILLFGPLAACATAGGNGNGTAGGASAASADEEPTDPGDPNERLNRGVLDFNLAVDDAVILPAARAYRAVVPEFARVRIRRFLDNLEEPRVLVNNVLQGRLEDAGHTTMRFFFNSTVGLGGLFDVATDWGIARRTGDFGQTLYVWGIAESPYLVLPIAGPSSVRDTVGLVGDGFLNPLNWLIPWEANLARGAVAGLDLREQNIESFERLREESLDLYARLRSIWRQRRAAELRRSLAAGGAAEPGEAPPQVLEDPGATRPPPAGPGAGSGPR</sequence>
<dbReference type="PANTHER" id="PTHR30035:SF3">
    <property type="entry name" value="INTERMEMBRANE PHOSPHOLIPID TRANSPORT SYSTEM LIPOPROTEIN MLAA"/>
    <property type="match status" value="1"/>
</dbReference>
<evidence type="ECO:0000256" key="2">
    <source>
        <dbReference type="ARBA" id="ARBA00022729"/>
    </source>
</evidence>